<dbReference type="InterPro" id="IPR036265">
    <property type="entry name" value="HIT-like_sf"/>
</dbReference>
<dbReference type="Gene3D" id="3.30.428.10">
    <property type="entry name" value="HIT-like"/>
    <property type="match status" value="1"/>
</dbReference>
<dbReference type="SUPFAM" id="SSF54197">
    <property type="entry name" value="HIT-like"/>
    <property type="match status" value="1"/>
</dbReference>
<dbReference type="FunFam" id="3.30.428.10:FF:000005">
    <property type="entry name" value="Histidine triad nucleotide-binding protein 1"/>
    <property type="match status" value="1"/>
</dbReference>
<dbReference type="RefSeq" id="WP_106632593.1">
    <property type="nucleotide sequence ID" value="NZ_PXXO01000011.1"/>
</dbReference>
<organism evidence="5 6">
    <name type="scientific">Cyanobium usitatum str. Tous</name>
    <dbReference type="NCBI Taxonomy" id="2116684"/>
    <lineage>
        <taxon>Bacteria</taxon>
        <taxon>Bacillati</taxon>
        <taxon>Cyanobacteriota</taxon>
        <taxon>Cyanophyceae</taxon>
        <taxon>Synechococcales</taxon>
        <taxon>Prochlorococcaceae</taxon>
        <taxon>Cyanobium</taxon>
    </lineage>
</organism>
<dbReference type="GO" id="GO:0003824">
    <property type="term" value="F:catalytic activity"/>
    <property type="evidence" value="ECO:0007669"/>
    <property type="project" value="InterPro"/>
</dbReference>
<evidence type="ECO:0000256" key="1">
    <source>
        <dbReference type="PIRSR" id="PIRSR601310-1"/>
    </source>
</evidence>
<evidence type="ECO:0000313" key="6">
    <source>
        <dbReference type="Proteomes" id="UP000243002"/>
    </source>
</evidence>
<dbReference type="PRINTS" id="PR00332">
    <property type="entry name" value="HISTRIAD"/>
</dbReference>
<protein>
    <submittedName>
        <fullName evidence="5">Histidine triad nucleotide-binding protein</fullName>
    </submittedName>
</protein>
<dbReference type="Pfam" id="PF01230">
    <property type="entry name" value="HIT"/>
    <property type="match status" value="1"/>
</dbReference>
<proteinExistence type="predicted"/>
<dbReference type="PROSITE" id="PS51084">
    <property type="entry name" value="HIT_2"/>
    <property type="match status" value="1"/>
</dbReference>
<keyword evidence="6" id="KW-1185">Reference proteome</keyword>
<dbReference type="OrthoDB" id="9784774at2"/>
<dbReference type="AlphaFoldDB" id="A0A2P7MTI7"/>
<gene>
    <name evidence="5" type="ORF">C7K55_10070</name>
</gene>
<comment type="caution">
    <text evidence="5">The sequence shown here is derived from an EMBL/GenBank/DDBJ whole genome shotgun (WGS) entry which is preliminary data.</text>
</comment>
<dbReference type="Proteomes" id="UP000243002">
    <property type="component" value="Unassembled WGS sequence"/>
</dbReference>
<dbReference type="InterPro" id="IPR001310">
    <property type="entry name" value="Histidine_triad_HIT"/>
</dbReference>
<name>A0A2P7MTI7_9CYAN</name>
<evidence type="ECO:0000313" key="5">
    <source>
        <dbReference type="EMBL" id="PSJ04560.1"/>
    </source>
</evidence>
<dbReference type="PANTHER" id="PTHR23089">
    <property type="entry name" value="HISTIDINE TRIAD HIT PROTEIN"/>
    <property type="match status" value="1"/>
</dbReference>
<reference evidence="5 6" key="1">
    <citation type="journal article" date="2018" name="Environ. Microbiol.">
        <title>Ecological and genomic features of two widespread freshwater picocyanobacteria.</title>
        <authorList>
            <person name="Cabello-Yeves P.J."/>
            <person name="Picazo A."/>
            <person name="Camacho A."/>
            <person name="Callieri C."/>
            <person name="Rosselli R."/>
            <person name="Roda-Garcia J.J."/>
            <person name="Coutinho F.H."/>
            <person name="Rodriguez-Valera F."/>
        </authorList>
    </citation>
    <scope>NUCLEOTIDE SEQUENCE [LARGE SCALE GENOMIC DNA]</scope>
    <source>
        <strain evidence="5 6">Tous</strain>
    </source>
</reference>
<dbReference type="PROSITE" id="PS00892">
    <property type="entry name" value="HIT_1"/>
    <property type="match status" value="1"/>
</dbReference>
<feature type="domain" description="HIT" evidence="4">
    <location>
        <begin position="6"/>
        <end position="113"/>
    </location>
</feature>
<feature type="active site" description="Tele-AMP-histidine intermediate" evidence="1">
    <location>
        <position position="99"/>
    </location>
</feature>
<accession>A0A2P7MTI7</accession>
<evidence type="ECO:0000259" key="4">
    <source>
        <dbReference type="PROSITE" id="PS51084"/>
    </source>
</evidence>
<feature type="short sequence motif" description="Histidine triad motif" evidence="2 3">
    <location>
        <begin position="97"/>
        <end position="101"/>
    </location>
</feature>
<dbReference type="InterPro" id="IPR019808">
    <property type="entry name" value="Histidine_triad_CS"/>
</dbReference>
<dbReference type="CDD" id="cd01276">
    <property type="entry name" value="PKCI_related"/>
    <property type="match status" value="1"/>
</dbReference>
<evidence type="ECO:0000256" key="3">
    <source>
        <dbReference type="PROSITE-ProRule" id="PRU00464"/>
    </source>
</evidence>
<evidence type="ECO:0000256" key="2">
    <source>
        <dbReference type="PIRSR" id="PIRSR601310-3"/>
    </source>
</evidence>
<dbReference type="EMBL" id="PXXO01000011">
    <property type="protein sequence ID" value="PSJ04560.1"/>
    <property type="molecule type" value="Genomic_DNA"/>
</dbReference>
<dbReference type="InterPro" id="IPR011146">
    <property type="entry name" value="HIT-like"/>
</dbReference>
<sequence length="113" mass="12369">MSQDTIFGRILRGEIPCDQVYADEHCLAFRDVTPQAPVHVLVIPREPIPQLSEAQAEHQNLLGHLLLVAAKVAKQEGLQDFRTVINSGADAGQTVFHLHVHVIGGRPLAWPPG</sequence>